<dbReference type="Proteomes" id="UP000475385">
    <property type="component" value="Unassembled WGS sequence"/>
</dbReference>
<protein>
    <submittedName>
        <fullName evidence="1">Uncharacterized protein</fullName>
    </submittedName>
</protein>
<dbReference type="RefSeq" id="WP_164697136.1">
    <property type="nucleotide sequence ID" value="NZ_JAAIKB010000013.1"/>
</dbReference>
<dbReference type="EMBL" id="JAAIKB010000013">
    <property type="protein sequence ID" value="NGM23227.1"/>
    <property type="molecule type" value="Genomic_DNA"/>
</dbReference>
<reference evidence="1 2" key="2">
    <citation type="submission" date="2020-03" db="EMBL/GenBank/DDBJ databases">
        <title>Roseomonas stagni sp. nov., isolated from pond water in Japan.</title>
        <authorList>
            <person name="Furuhata K."/>
            <person name="Miyamoto H."/>
            <person name="Goto K."/>
        </authorList>
    </citation>
    <scope>NUCLEOTIDE SEQUENCE [LARGE SCALE GENOMIC DNA]</scope>
    <source>
        <strain evidence="1 2">PeD5</strain>
    </source>
</reference>
<evidence type="ECO:0000313" key="1">
    <source>
        <dbReference type="EMBL" id="NGM23227.1"/>
    </source>
</evidence>
<name>A0A6M1LSY3_9PROT</name>
<sequence length="92" mass="10412">MKFFDLIDLARRIGRRFGIVYVTVEIADLNVARVAHRVALGGHDVPQDRILSRREASYANFPEFARRADAGLVIDNSLTERGTHRPQPRVLA</sequence>
<keyword evidence="2" id="KW-1185">Reference proteome</keyword>
<gene>
    <name evidence="1" type="ORF">G3576_24655</name>
</gene>
<comment type="caution">
    <text evidence="1">The sequence shown here is derived from an EMBL/GenBank/DDBJ whole genome shotgun (WGS) entry which is preliminary data.</text>
</comment>
<dbReference type="PANTHER" id="PTHR39206">
    <property type="entry name" value="SLL8004 PROTEIN"/>
    <property type="match status" value="1"/>
</dbReference>
<organism evidence="1 2">
    <name type="scientific">Falsiroseomonas algicola</name>
    <dbReference type="NCBI Taxonomy" id="2716930"/>
    <lineage>
        <taxon>Bacteria</taxon>
        <taxon>Pseudomonadati</taxon>
        <taxon>Pseudomonadota</taxon>
        <taxon>Alphaproteobacteria</taxon>
        <taxon>Acetobacterales</taxon>
        <taxon>Roseomonadaceae</taxon>
        <taxon>Falsiroseomonas</taxon>
    </lineage>
</organism>
<dbReference type="Gene3D" id="3.40.50.300">
    <property type="entry name" value="P-loop containing nucleotide triphosphate hydrolases"/>
    <property type="match status" value="1"/>
</dbReference>
<accession>A0A6M1LSY3</accession>
<reference evidence="1 2" key="1">
    <citation type="submission" date="2020-02" db="EMBL/GenBank/DDBJ databases">
        <authorList>
            <person name="Kim H.M."/>
            <person name="Jeon C.O."/>
        </authorList>
    </citation>
    <scope>NUCLEOTIDE SEQUENCE [LARGE SCALE GENOMIC DNA]</scope>
    <source>
        <strain evidence="1 2">PeD5</strain>
    </source>
</reference>
<dbReference type="PANTHER" id="PTHR39206:SF1">
    <property type="entry name" value="SLL8004 PROTEIN"/>
    <property type="match status" value="1"/>
</dbReference>
<proteinExistence type="predicted"/>
<evidence type="ECO:0000313" key="2">
    <source>
        <dbReference type="Proteomes" id="UP000475385"/>
    </source>
</evidence>
<dbReference type="AlphaFoldDB" id="A0A6M1LSY3"/>
<dbReference type="InterPro" id="IPR027417">
    <property type="entry name" value="P-loop_NTPase"/>
</dbReference>